<dbReference type="EMBL" id="AP028907">
    <property type="protein sequence ID" value="BES81105.1"/>
    <property type="molecule type" value="Genomic_DNA"/>
</dbReference>
<organism evidence="4 5">
    <name type="scientific">Pyrodictium abyssi</name>
    <dbReference type="NCBI Taxonomy" id="54256"/>
    <lineage>
        <taxon>Archaea</taxon>
        <taxon>Thermoproteota</taxon>
        <taxon>Thermoprotei</taxon>
        <taxon>Desulfurococcales</taxon>
        <taxon>Pyrodictiaceae</taxon>
        <taxon>Pyrodictium</taxon>
    </lineage>
</organism>
<keyword evidence="5" id="KW-1185">Reference proteome</keyword>
<dbReference type="InterPro" id="IPR048254">
    <property type="entry name" value="CDP_ALCOHOL_P_TRANSF_CS"/>
</dbReference>
<keyword evidence="1 2" id="KW-0808">Transferase</keyword>
<proteinExistence type="inferred from homology"/>
<reference evidence="4 5" key="1">
    <citation type="submission" date="2023-09" db="EMBL/GenBank/DDBJ databases">
        <title>Pyrofollis japonicus gen. nov. sp. nov., a novel member of the family Pyrodictiaceae isolated from the Iheya North hydrothermal field.</title>
        <authorList>
            <person name="Miyazaki U."/>
            <person name="Sanari M."/>
            <person name="Tame A."/>
            <person name="Kitajima M."/>
            <person name="Okamoto A."/>
            <person name="Sawayama S."/>
            <person name="Miyazaki J."/>
            <person name="Takai K."/>
            <person name="Nakagawa S."/>
        </authorList>
    </citation>
    <scope>NUCLEOTIDE SEQUENCE [LARGE SCALE GENOMIC DNA]</scope>
    <source>
        <strain evidence="4 5">AV2</strain>
    </source>
</reference>
<feature type="transmembrane region" description="Helical" evidence="3">
    <location>
        <begin position="93"/>
        <end position="121"/>
    </location>
</feature>
<dbReference type="InterPro" id="IPR000462">
    <property type="entry name" value="CDP-OH_P_trans"/>
</dbReference>
<keyword evidence="3" id="KW-1133">Transmembrane helix</keyword>
<sequence>MLGRLRGRVRGVLEAAASPLAVLPADFYTVLGLAGALAYLWAARAGYPALATLLLAASGLLDALDGAVARLRGEAGPRGAYLDSLLDRVADTVYAAGFLALGYPVWSVLAFLTGALLTSYARARFESLAGRSMEGVGLLERSDRIAAQLLVLLVHARLGIEAAARLYTVLALLAWATFAERLARGYTQLPRSRAPHA</sequence>
<dbReference type="Pfam" id="PF01066">
    <property type="entry name" value="CDP-OH_P_transf"/>
    <property type="match status" value="1"/>
</dbReference>
<protein>
    <submittedName>
        <fullName evidence="4">Archaetidylinositol phosphate synthase</fullName>
    </submittedName>
</protein>
<dbReference type="Proteomes" id="UP001341135">
    <property type="component" value="Chromosome"/>
</dbReference>
<dbReference type="Gene3D" id="1.20.120.1760">
    <property type="match status" value="1"/>
</dbReference>
<evidence type="ECO:0000313" key="4">
    <source>
        <dbReference type="EMBL" id="BES81105.1"/>
    </source>
</evidence>
<evidence type="ECO:0000256" key="3">
    <source>
        <dbReference type="SAM" id="Phobius"/>
    </source>
</evidence>
<evidence type="ECO:0000256" key="2">
    <source>
        <dbReference type="RuleBase" id="RU003750"/>
    </source>
</evidence>
<dbReference type="RefSeq" id="WP_338251911.1">
    <property type="nucleotide sequence ID" value="NZ_AP028907.1"/>
</dbReference>
<gene>
    <name evidence="4" type="primary">pgsA</name>
    <name evidence="4" type="ORF">PABY_06720</name>
</gene>
<evidence type="ECO:0000256" key="1">
    <source>
        <dbReference type="ARBA" id="ARBA00022679"/>
    </source>
</evidence>
<keyword evidence="3" id="KW-0812">Transmembrane</keyword>
<comment type="similarity">
    <text evidence="2">Belongs to the CDP-alcohol phosphatidyltransferase class-I family.</text>
</comment>
<feature type="transmembrane region" description="Helical" evidence="3">
    <location>
        <begin position="20"/>
        <end position="42"/>
    </location>
</feature>
<dbReference type="GeneID" id="89288697"/>
<dbReference type="InterPro" id="IPR043130">
    <property type="entry name" value="CDP-OH_PTrfase_TM_dom"/>
</dbReference>
<name>A0ABM8IWZ6_9CREN</name>
<dbReference type="PROSITE" id="PS00379">
    <property type="entry name" value="CDP_ALCOHOL_P_TRANSF"/>
    <property type="match status" value="1"/>
</dbReference>
<evidence type="ECO:0000313" key="5">
    <source>
        <dbReference type="Proteomes" id="UP001341135"/>
    </source>
</evidence>
<keyword evidence="3" id="KW-0472">Membrane</keyword>
<accession>A0ABM8IWZ6</accession>